<evidence type="ECO:0000313" key="23">
    <source>
        <dbReference type="EMBL" id="KAJ9542106.1"/>
    </source>
</evidence>
<evidence type="ECO:0000256" key="18">
    <source>
        <dbReference type="PROSITE-ProRule" id="PRU00221"/>
    </source>
</evidence>
<dbReference type="InterPro" id="IPR001584">
    <property type="entry name" value="Integrase_cat-core"/>
</dbReference>
<feature type="region of interest" description="Disordered" evidence="19">
    <location>
        <begin position="515"/>
        <end position="548"/>
    </location>
</feature>
<dbReference type="Pfam" id="PF08284">
    <property type="entry name" value="RVP_2"/>
    <property type="match status" value="1"/>
</dbReference>
<comment type="caution">
    <text evidence="23">The sequence shown here is derived from an EMBL/GenBank/DDBJ whole genome shotgun (WGS) entry which is preliminary data.</text>
</comment>
<evidence type="ECO:0000259" key="22">
    <source>
        <dbReference type="PROSITE" id="PS50994"/>
    </source>
</evidence>
<feature type="domain" description="Integrase catalytic" evidence="22">
    <location>
        <begin position="1367"/>
        <end position="1531"/>
    </location>
</feature>
<organism evidence="23 24">
    <name type="scientific">Centaurea solstitialis</name>
    <name type="common">yellow star-thistle</name>
    <dbReference type="NCBI Taxonomy" id="347529"/>
    <lineage>
        <taxon>Eukaryota</taxon>
        <taxon>Viridiplantae</taxon>
        <taxon>Streptophyta</taxon>
        <taxon>Embryophyta</taxon>
        <taxon>Tracheophyta</taxon>
        <taxon>Spermatophyta</taxon>
        <taxon>Magnoliopsida</taxon>
        <taxon>eudicotyledons</taxon>
        <taxon>Gunneridae</taxon>
        <taxon>Pentapetalae</taxon>
        <taxon>asterids</taxon>
        <taxon>campanulids</taxon>
        <taxon>Asterales</taxon>
        <taxon>Asteraceae</taxon>
        <taxon>Carduoideae</taxon>
        <taxon>Cardueae</taxon>
        <taxon>Centaureinae</taxon>
        <taxon>Centaurea</taxon>
    </lineage>
</organism>
<evidence type="ECO:0000256" key="7">
    <source>
        <dbReference type="ARBA" id="ARBA00022737"/>
    </source>
</evidence>
<accession>A0AA38WBC5</accession>
<dbReference type="InterPro" id="IPR001680">
    <property type="entry name" value="WD40_rpt"/>
</dbReference>
<evidence type="ECO:0000256" key="13">
    <source>
        <dbReference type="ARBA" id="ARBA00022918"/>
    </source>
</evidence>
<name>A0AA38WBC5_9ASTR</name>
<dbReference type="InterPro" id="IPR050951">
    <property type="entry name" value="Retrovirus_Pol_polyprotein"/>
</dbReference>
<keyword evidence="15" id="KW-0238">DNA-binding</keyword>
<dbReference type="InterPro" id="IPR000477">
    <property type="entry name" value="RT_dom"/>
</dbReference>
<dbReference type="Pfam" id="PF00400">
    <property type="entry name" value="WD40"/>
    <property type="match status" value="1"/>
</dbReference>
<dbReference type="Gene3D" id="3.30.70.270">
    <property type="match status" value="2"/>
</dbReference>
<dbReference type="InterPro" id="IPR041588">
    <property type="entry name" value="Integrase_H2C2"/>
</dbReference>
<evidence type="ECO:0000256" key="3">
    <source>
        <dbReference type="ARBA" id="ARBA00022679"/>
    </source>
</evidence>
<feature type="region of interest" description="Disordered" evidence="19">
    <location>
        <begin position="478"/>
        <end position="499"/>
    </location>
</feature>
<dbReference type="InterPro" id="IPR056924">
    <property type="entry name" value="SH3_Tf2-1"/>
</dbReference>
<gene>
    <name evidence="23" type="ORF">OSB04_028612</name>
</gene>
<dbReference type="Pfam" id="PF17921">
    <property type="entry name" value="Integrase_H2C2"/>
    <property type="match status" value="1"/>
</dbReference>
<dbReference type="EMBL" id="JARYMX010000007">
    <property type="protein sequence ID" value="KAJ9542106.1"/>
    <property type="molecule type" value="Genomic_DNA"/>
</dbReference>
<dbReference type="Gene3D" id="1.10.340.70">
    <property type="match status" value="1"/>
</dbReference>
<keyword evidence="1 18" id="KW-0853">WD repeat</keyword>
<keyword evidence="12" id="KW-0229">DNA integration</keyword>
<dbReference type="GO" id="GO:0003964">
    <property type="term" value="F:RNA-directed DNA polymerase activity"/>
    <property type="evidence" value="ECO:0007669"/>
    <property type="project" value="UniProtKB-KW"/>
</dbReference>
<dbReference type="GO" id="GO:0006508">
    <property type="term" value="P:proteolysis"/>
    <property type="evidence" value="ECO:0007669"/>
    <property type="project" value="UniProtKB-KW"/>
</dbReference>
<dbReference type="PROSITE" id="PS50013">
    <property type="entry name" value="CHROMO_2"/>
    <property type="match status" value="1"/>
</dbReference>
<evidence type="ECO:0000256" key="5">
    <source>
        <dbReference type="ARBA" id="ARBA00022722"/>
    </source>
</evidence>
<keyword evidence="17" id="KW-0511">Multifunctional enzyme</keyword>
<keyword evidence="2" id="KW-0645">Protease</keyword>
<dbReference type="CDD" id="cd00303">
    <property type="entry name" value="retropepsin_like"/>
    <property type="match status" value="1"/>
</dbReference>
<dbReference type="PROSITE" id="PS50994">
    <property type="entry name" value="INTEGRASE"/>
    <property type="match status" value="1"/>
</dbReference>
<evidence type="ECO:0000259" key="20">
    <source>
        <dbReference type="PROSITE" id="PS50013"/>
    </source>
</evidence>
<dbReference type="SUPFAM" id="SSF50978">
    <property type="entry name" value="WD40 repeat-like"/>
    <property type="match status" value="2"/>
</dbReference>
<dbReference type="InterPro" id="IPR012337">
    <property type="entry name" value="RNaseH-like_sf"/>
</dbReference>
<dbReference type="InterPro" id="IPR000953">
    <property type="entry name" value="Chromo/chromo_shadow_dom"/>
</dbReference>
<dbReference type="InterPro" id="IPR036322">
    <property type="entry name" value="WD40_repeat_dom_sf"/>
</dbReference>
<keyword evidence="8" id="KW-0064">Aspartyl protease</keyword>
<dbReference type="GO" id="GO:0046872">
    <property type="term" value="F:metal ion binding"/>
    <property type="evidence" value="ECO:0007669"/>
    <property type="project" value="UniProtKB-KW"/>
</dbReference>
<dbReference type="Gene3D" id="3.30.420.10">
    <property type="entry name" value="Ribonuclease H-like superfamily/Ribonuclease H"/>
    <property type="match status" value="1"/>
</dbReference>
<keyword evidence="9" id="KW-0255">Endonuclease</keyword>
<evidence type="ECO:0000259" key="21">
    <source>
        <dbReference type="PROSITE" id="PS50878"/>
    </source>
</evidence>
<keyword evidence="14" id="KW-0239">DNA-directed DNA polymerase</keyword>
<evidence type="ECO:0000256" key="15">
    <source>
        <dbReference type="ARBA" id="ARBA00023125"/>
    </source>
</evidence>
<evidence type="ECO:0000256" key="1">
    <source>
        <dbReference type="ARBA" id="ARBA00022574"/>
    </source>
</evidence>
<dbReference type="FunFam" id="1.10.340.70:FF:000001">
    <property type="entry name" value="Retrovirus-related Pol polyprotein from transposon gypsy-like Protein"/>
    <property type="match status" value="1"/>
</dbReference>
<evidence type="ECO:0000256" key="19">
    <source>
        <dbReference type="SAM" id="MobiDB-lite"/>
    </source>
</evidence>
<dbReference type="InterPro" id="IPR016197">
    <property type="entry name" value="Chromo-like_dom_sf"/>
</dbReference>
<dbReference type="PANTHER" id="PTHR37984">
    <property type="entry name" value="PROTEIN CBG26694"/>
    <property type="match status" value="1"/>
</dbReference>
<dbReference type="SUPFAM" id="SSF53098">
    <property type="entry name" value="Ribonuclease H-like"/>
    <property type="match status" value="1"/>
</dbReference>
<dbReference type="SMART" id="SM00320">
    <property type="entry name" value="WD40"/>
    <property type="match status" value="5"/>
</dbReference>
<dbReference type="InterPro" id="IPR036397">
    <property type="entry name" value="RNaseH_sf"/>
</dbReference>
<evidence type="ECO:0000256" key="4">
    <source>
        <dbReference type="ARBA" id="ARBA00022695"/>
    </source>
</evidence>
<feature type="region of interest" description="Disordered" evidence="19">
    <location>
        <begin position="202"/>
        <end position="224"/>
    </location>
</feature>
<dbReference type="Pfam" id="PF00078">
    <property type="entry name" value="RVT_1"/>
    <property type="match status" value="1"/>
</dbReference>
<evidence type="ECO:0008006" key="25">
    <source>
        <dbReference type="Google" id="ProtNLM"/>
    </source>
</evidence>
<evidence type="ECO:0000256" key="2">
    <source>
        <dbReference type="ARBA" id="ARBA00022670"/>
    </source>
</evidence>
<evidence type="ECO:0000256" key="10">
    <source>
        <dbReference type="ARBA" id="ARBA00022801"/>
    </source>
</evidence>
<keyword evidence="3" id="KW-0808">Transferase</keyword>
<dbReference type="FunFam" id="3.10.10.10:FF:000007">
    <property type="entry name" value="Retrovirus-related Pol polyprotein from transposon 17.6-like Protein"/>
    <property type="match status" value="1"/>
</dbReference>
<feature type="repeat" description="WD" evidence="18">
    <location>
        <begin position="1912"/>
        <end position="1944"/>
    </location>
</feature>
<dbReference type="GO" id="GO:0015074">
    <property type="term" value="P:DNA integration"/>
    <property type="evidence" value="ECO:0007669"/>
    <property type="project" value="UniProtKB-KW"/>
</dbReference>
<dbReference type="InterPro" id="IPR059104">
    <property type="entry name" value="Beta-prop_EIPR1-like"/>
</dbReference>
<feature type="compositionally biased region" description="Polar residues" evidence="19">
    <location>
        <begin position="523"/>
        <end position="540"/>
    </location>
</feature>
<dbReference type="SUPFAM" id="SSF56672">
    <property type="entry name" value="DNA/RNA polymerases"/>
    <property type="match status" value="1"/>
</dbReference>
<keyword evidence="7" id="KW-0677">Repeat</keyword>
<evidence type="ECO:0000313" key="24">
    <source>
        <dbReference type="Proteomes" id="UP001172457"/>
    </source>
</evidence>
<dbReference type="InterPro" id="IPR043502">
    <property type="entry name" value="DNA/RNA_pol_sf"/>
</dbReference>
<reference evidence="23" key="1">
    <citation type="submission" date="2023-03" db="EMBL/GenBank/DDBJ databases">
        <title>Chromosome-scale reference genome and RAD-based genetic map of yellow starthistle (Centaurea solstitialis) reveal putative structural variation and QTLs associated with invader traits.</title>
        <authorList>
            <person name="Reatini B."/>
            <person name="Cang F.A."/>
            <person name="Jiang Q."/>
            <person name="Mckibben M.T.W."/>
            <person name="Barker M.S."/>
            <person name="Rieseberg L.H."/>
            <person name="Dlugosch K.M."/>
        </authorList>
    </citation>
    <scope>NUCLEOTIDE SEQUENCE</scope>
    <source>
        <strain evidence="23">CAN-66</strain>
        <tissue evidence="23">Leaf</tissue>
    </source>
</reference>
<evidence type="ECO:0000256" key="9">
    <source>
        <dbReference type="ARBA" id="ARBA00022759"/>
    </source>
</evidence>
<dbReference type="InterPro" id="IPR041577">
    <property type="entry name" value="RT_RNaseH_2"/>
</dbReference>
<dbReference type="Gene3D" id="3.10.20.370">
    <property type="match status" value="1"/>
</dbReference>
<keyword evidence="4" id="KW-0548">Nucleotidyltransferase</keyword>
<dbReference type="Proteomes" id="UP001172457">
    <property type="component" value="Chromosome 7"/>
</dbReference>
<keyword evidence="13" id="KW-0695">RNA-directed DNA polymerase</keyword>
<evidence type="ECO:0000256" key="12">
    <source>
        <dbReference type="ARBA" id="ARBA00022908"/>
    </source>
</evidence>
<evidence type="ECO:0000256" key="6">
    <source>
        <dbReference type="ARBA" id="ARBA00022723"/>
    </source>
</evidence>
<dbReference type="SUPFAM" id="SSF50630">
    <property type="entry name" value="Acid proteases"/>
    <property type="match status" value="1"/>
</dbReference>
<dbReference type="GO" id="GO:0003677">
    <property type="term" value="F:DNA binding"/>
    <property type="evidence" value="ECO:0007669"/>
    <property type="project" value="UniProtKB-KW"/>
</dbReference>
<dbReference type="Gene3D" id="3.10.10.10">
    <property type="entry name" value="HIV Type 1 Reverse Transcriptase, subunit A, domain 1"/>
    <property type="match status" value="1"/>
</dbReference>
<protein>
    <recommendedName>
        <fullName evidence="25">Ty3/gypsy retrotransposon protein</fullName>
    </recommendedName>
</protein>
<dbReference type="GO" id="GO:0004190">
    <property type="term" value="F:aspartic-type endopeptidase activity"/>
    <property type="evidence" value="ECO:0007669"/>
    <property type="project" value="UniProtKB-KW"/>
</dbReference>
<dbReference type="FunFam" id="3.30.70.270:FF:000020">
    <property type="entry name" value="Transposon Tf2-6 polyprotein-like Protein"/>
    <property type="match status" value="1"/>
</dbReference>
<keyword evidence="11" id="KW-0460">Magnesium</keyword>
<sequence length="2045" mass="230158">MQGGSTGAGYGLKYQARCITDVKADTDHTSFITGTLSLKEENEVHLIRLSSDGTELVCEGLFSHPNEIWDLASCPFDQRIFSTVFSSGESYEAAVWQIPELYGQSNSPQLECIASLDAHNSKIKCVLWWPSGRHDKLISIDEQNIFLWSLDSSKKSAQPSGKAWALHSGEPEFEPWGTHSGGTGVQPRAACVMNQPIQFTYARRKKNKSEQEGTSGSKDPVNQRVESVEEEIASMKASFTDLQKALQQQLSDHVSLISQKFSEMAEETVNKVQSSLKDEVQATFFDSGETSGGRLPKGSPNGGGGFTNWRFRKLDMPLFDGVNPDGWILRAERYFQFYRLNEPEKMEAAVVALEGDALLWFQWEHRRRPVLRWEEMKSLLLRQFRSTQSGSLHEQWLALTQEGTVLDYQRSFIELSAPLSNVPDEIALGHFINGLKTEIRAEVRVIGPITLDQAMDLAVRVEEKLKLGTGRKMEVRTNSTGIGNFTNRSPTAPSFSTTQGRYSFASSNLNSKFPVSTPVARPLSTTVPSLGDSQKTNNGSIGEVRRLSDKELQQKRERGLCFRCDEKWNVGHRCKRRELSVLLSHEEEENLEFGEIPVEVSKDEEPHEVSLNSVLGVTNPKTMKLLGYISGTELVVMIDPGATHNFISPSVVRNLGIYVTNTGGFGVSLGTGDSVRVEGVCQGVLLCTQGVEIVENFHPLTLGNSDVILGLDWLEKLGDVTTNWRTQVMRFVVNGEVVTLRGDPSLGRSRVTLKNMIRSIVNGGEGFLVQLNQVERQPTAGTLPAAPLYLQSLMESYRQVFEMPSGLPPCRGKEHAINLKEGSEPVRVRPYRYPHAQKNEIEKLVQDMMNAGLIQHSTSPFSSPVLLVKKKDGSWRFCVDYRALNKVTVPDKFPIPVIDELLDELHGAVVFSKLDLKSGYHQIRVKEEDVAKTAFRTHEGHYEFLVMPFGLTNAPATFQSLMNDVFRPYLRKFVLVFFDDILIYSASEQQHIEHLATVLGLLARHQLYANPGKCEIGKPEVAYLGHVISASGVAVDSDKIKAITDWPVPTSLRELRGFLGLTGYYRKFISGYATVAAPLTDQLRKESFGWSSVATEAFQQLKSAMARAPILAMPNFGQSFIVETDASGAGVGAVLLQNGHPIAFYSQVLGPRNRLKPIYEKELMAIVFAVRKWRHYLLGRHFIIRTDQRSLKYLMEQREVGMEYQKWLSKILGYDFEIQYKPGAANRVADALSREFSVGKEFGAMVSSWNIAMEDLEKEITADSFIQRLKQDIEVEAKEHVGYTVTQGRLMYKDRLVIPHNSSFIPKLLQEYHDSASGGHSGEFKTYQRLASEWFWVGMRRAVHEYVQKCEICQQQKAVNTRPSGLLQPLPIPSQVWDDLTMDFIEGLPRSKGVDTILVVVDRLTKFAHFIGLCHPYTAPSVAAVFVKEIVRLHGFPSTIISDRDKVFMSKFWQELFTLQGTKLLRSTAYHPQTDGQSEIVNKSVETYLRCFIHGNARNWAKWLPWAEFWYNTSYHTSSKCTPFKALYGRDPPRLLRFQVGSTGVSSVEEQLLERDAMLDELKGYLLRAQQHMKITADKSRRPVKFQVGDMVYLKLQPYRQQSVARRPFQKLAARFYGPFEVQECIGSVAYKLKLPTSSRIHPVFHVSQLKPAIGTQPVCATIPPNINADMEWEVEPESLLGVRTNRADDGIRTEVLMKWKHLPEFESTWEDMATIVNSFPHFHLEDKVADWGRGNVMNQPIQFTYARRKKNKSEQEGTSGSKACFSSRASAQNCRGLVWTQCGLGYLFQKKNMVQSQESAGMLHHLSGGAWDPHDMNVVASTSESSIQFWDLRTMKKTNSIESSHVRNMDYDRKKKHMLVSLPNALAPREKVNSPHEYSTIMGIQESVTAADESGIHIWDLRMMKAPVAELPGHSHWTWAVRSNPEFDGIILSAGTDSAVNLWFAGPSNEELTSDSLSNSTTTRWTESLLHSYTDYEDSVYGLSWSSREPWIFASLSYDGRVRYTGFVLAYSLVMSSILFTKANGSCGFDKALSPQKLKTSSLH</sequence>
<dbReference type="SUPFAM" id="SSF54160">
    <property type="entry name" value="Chromo domain-like"/>
    <property type="match status" value="1"/>
</dbReference>
<dbReference type="CDD" id="cd01647">
    <property type="entry name" value="RT_LTR"/>
    <property type="match status" value="1"/>
</dbReference>
<evidence type="ECO:0000256" key="16">
    <source>
        <dbReference type="ARBA" id="ARBA00023172"/>
    </source>
</evidence>
<keyword evidence="5" id="KW-0540">Nuclease</keyword>
<keyword evidence="10" id="KW-0378">Hydrolase</keyword>
<dbReference type="InterPro" id="IPR021109">
    <property type="entry name" value="Peptidase_aspartic_dom_sf"/>
</dbReference>
<evidence type="ECO:0000256" key="14">
    <source>
        <dbReference type="ARBA" id="ARBA00022932"/>
    </source>
</evidence>
<dbReference type="GO" id="GO:0004519">
    <property type="term" value="F:endonuclease activity"/>
    <property type="evidence" value="ECO:0007669"/>
    <property type="project" value="UniProtKB-KW"/>
</dbReference>
<dbReference type="PROSITE" id="PS50082">
    <property type="entry name" value="WD_REPEATS_2"/>
    <property type="match status" value="2"/>
</dbReference>
<dbReference type="InterPro" id="IPR005162">
    <property type="entry name" value="Retrotrans_gag_dom"/>
</dbReference>
<evidence type="ECO:0000256" key="8">
    <source>
        <dbReference type="ARBA" id="ARBA00022750"/>
    </source>
</evidence>
<feature type="domain" description="Chromo" evidence="20">
    <location>
        <begin position="1675"/>
        <end position="1716"/>
    </location>
</feature>
<dbReference type="Pfam" id="PF17919">
    <property type="entry name" value="RT_RNaseH_2"/>
    <property type="match status" value="1"/>
</dbReference>
<dbReference type="Pfam" id="PF23609">
    <property type="entry name" value="Beta-prop_EIPR1"/>
    <property type="match status" value="3"/>
</dbReference>
<keyword evidence="6" id="KW-0479">Metal-binding</keyword>
<dbReference type="InterPro" id="IPR043128">
    <property type="entry name" value="Rev_trsase/Diguanyl_cyclase"/>
</dbReference>
<proteinExistence type="predicted"/>
<dbReference type="PANTHER" id="PTHR37984:SF5">
    <property type="entry name" value="PROTEIN NYNRIN-LIKE"/>
    <property type="match status" value="1"/>
</dbReference>
<dbReference type="Gene3D" id="2.40.70.10">
    <property type="entry name" value="Acid Proteases"/>
    <property type="match status" value="1"/>
</dbReference>
<dbReference type="Pfam" id="PF03732">
    <property type="entry name" value="Retrotrans_gag"/>
    <property type="match status" value="1"/>
</dbReference>
<dbReference type="PROSITE" id="PS50878">
    <property type="entry name" value="RT_POL"/>
    <property type="match status" value="1"/>
</dbReference>
<keyword evidence="24" id="KW-1185">Reference proteome</keyword>
<dbReference type="GO" id="GO:0003887">
    <property type="term" value="F:DNA-directed DNA polymerase activity"/>
    <property type="evidence" value="ECO:0007669"/>
    <property type="project" value="UniProtKB-KW"/>
</dbReference>
<dbReference type="CDD" id="cd09274">
    <property type="entry name" value="RNase_HI_RT_Ty3"/>
    <property type="match status" value="1"/>
</dbReference>
<feature type="repeat" description="WD" evidence="18">
    <location>
        <begin position="1811"/>
        <end position="1841"/>
    </location>
</feature>
<feature type="domain" description="Reverse transcriptase" evidence="21">
    <location>
        <begin position="849"/>
        <end position="1028"/>
    </location>
</feature>
<evidence type="ECO:0000256" key="17">
    <source>
        <dbReference type="ARBA" id="ARBA00023268"/>
    </source>
</evidence>
<dbReference type="GO" id="GO:0006310">
    <property type="term" value="P:DNA recombination"/>
    <property type="evidence" value="ECO:0007669"/>
    <property type="project" value="UniProtKB-KW"/>
</dbReference>
<dbReference type="Pfam" id="PF24626">
    <property type="entry name" value="SH3_Tf2-1"/>
    <property type="match status" value="1"/>
</dbReference>
<dbReference type="InterPro" id="IPR015943">
    <property type="entry name" value="WD40/YVTN_repeat-like_dom_sf"/>
</dbReference>
<dbReference type="Gene3D" id="2.130.10.10">
    <property type="entry name" value="YVTN repeat-like/Quinoprotein amine dehydrogenase"/>
    <property type="match status" value="2"/>
</dbReference>
<evidence type="ECO:0000256" key="11">
    <source>
        <dbReference type="ARBA" id="ARBA00022842"/>
    </source>
</evidence>
<keyword evidence="16" id="KW-0233">DNA recombination</keyword>